<name>A0A7J3JRT8_9CREN</name>
<organism evidence="4">
    <name type="scientific">Ignisphaera aggregans</name>
    <dbReference type="NCBI Taxonomy" id="334771"/>
    <lineage>
        <taxon>Archaea</taxon>
        <taxon>Thermoproteota</taxon>
        <taxon>Thermoprotei</taxon>
        <taxon>Desulfurococcales</taxon>
        <taxon>Desulfurococcaceae</taxon>
        <taxon>Ignisphaera</taxon>
    </lineage>
</organism>
<dbReference type="SUPFAM" id="SSF53335">
    <property type="entry name" value="S-adenosyl-L-methionine-dependent methyltransferases"/>
    <property type="match status" value="1"/>
</dbReference>
<dbReference type="AlphaFoldDB" id="A0A7J3JRT8"/>
<dbReference type="PANTHER" id="PTHR13610">
    <property type="entry name" value="METHYLTRANSFERASE DOMAIN-CONTAINING PROTEIN"/>
    <property type="match status" value="1"/>
</dbReference>
<protein>
    <submittedName>
        <fullName evidence="4">SAM-dependent methyltransferase</fullName>
    </submittedName>
</protein>
<sequence>MSNIPWIPTPSSVIIYLLHALGIKKDDVVLDMGCGDGRVLLEFSKYGAFGICIELDKVLCNIFDIAAEILKVKDRTRIYCTDFFTVNLRDITPRPTIVYLFLYPSVLERLSYKLEEELDPGTIIVTLDFSVRGWSPFFVKSLVDENRHDRLIWFYAIGISNPSARRIAYAEQREVDSIKRNLSNRKLFLY</sequence>
<proteinExistence type="predicted"/>
<dbReference type="EMBL" id="DTBZ01000132">
    <property type="protein sequence ID" value="HGQ18721.1"/>
    <property type="molecule type" value="Genomic_DNA"/>
</dbReference>
<evidence type="ECO:0000256" key="1">
    <source>
        <dbReference type="ARBA" id="ARBA00022603"/>
    </source>
</evidence>
<dbReference type="PANTHER" id="PTHR13610:SF11">
    <property type="entry name" value="METHYLTRANSFERASE DOMAIN-CONTAINING PROTEIN"/>
    <property type="match status" value="1"/>
</dbReference>
<gene>
    <name evidence="4" type="ORF">ENU30_07110</name>
</gene>
<dbReference type="GO" id="GO:0032259">
    <property type="term" value="P:methylation"/>
    <property type="evidence" value="ECO:0007669"/>
    <property type="project" value="UniProtKB-KW"/>
</dbReference>
<reference evidence="4" key="1">
    <citation type="journal article" date="2020" name="mSystems">
        <title>Genome- and Community-Level Interaction Insights into Carbon Utilization and Element Cycling Functions of Hydrothermarchaeota in Hydrothermal Sediment.</title>
        <authorList>
            <person name="Zhou Z."/>
            <person name="Liu Y."/>
            <person name="Xu W."/>
            <person name="Pan J."/>
            <person name="Luo Z.H."/>
            <person name="Li M."/>
        </authorList>
    </citation>
    <scope>NUCLEOTIDE SEQUENCE [LARGE SCALE GENOMIC DNA]</scope>
    <source>
        <strain evidence="4">SpSt-657</strain>
    </source>
</reference>
<dbReference type="GO" id="GO:0016279">
    <property type="term" value="F:protein-lysine N-methyltransferase activity"/>
    <property type="evidence" value="ECO:0007669"/>
    <property type="project" value="InterPro"/>
</dbReference>
<evidence type="ECO:0000256" key="3">
    <source>
        <dbReference type="ARBA" id="ARBA00022691"/>
    </source>
</evidence>
<dbReference type="InterPro" id="IPR026170">
    <property type="entry name" value="FAM173A/B"/>
</dbReference>
<evidence type="ECO:0000256" key="2">
    <source>
        <dbReference type="ARBA" id="ARBA00022679"/>
    </source>
</evidence>
<comment type="caution">
    <text evidence="4">The sequence shown here is derived from an EMBL/GenBank/DDBJ whole genome shotgun (WGS) entry which is preliminary data.</text>
</comment>
<dbReference type="InterPro" id="IPR029063">
    <property type="entry name" value="SAM-dependent_MTases_sf"/>
</dbReference>
<keyword evidence="1 4" id="KW-0489">Methyltransferase</keyword>
<keyword evidence="3" id="KW-0949">S-adenosyl-L-methionine</keyword>
<keyword evidence="2 4" id="KW-0808">Transferase</keyword>
<evidence type="ECO:0000313" key="4">
    <source>
        <dbReference type="EMBL" id="HGQ18721.1"/>
    </source>
</evidence>
<dbReference type="Gene3D" id="3.40.50.150">
    <property type="entry name" value="Vaccinia Virus protein VP39"/>
    <property type="match status" value="1"/>
</dbReference>
<dbReference type="CDD" id="cd02440">
    <property type="entry name" value="AdoMet_MTases"/>
    <property type="match status" value="1"/>
</dbReference>
<accession>A0A7J3JRT8</accession>